<evidence type="ECO:0000313" key="1">
    <source>
        <dbReference type="EMBL" id="GAU07864.1"/>
    </source>
</evidence>
<keyword evidence="2" id="KW-1185">Reference proteome</keyword>
<gene>
    <name evidence="1" type="ORF">DPF_0563</name>
</gene>
<organism evidence="1 2">
    <name type="scientific">Desulfoplanes formicivorans</name>
    <dbReference type="NCBI Taxonomy" id="1592317"/>
    <lineage>
        <taxon>Bacteria</taxon>
        <taxon>Pseudomonadati</taxon>
        <taxon>Thermodesulfobacteriota</taxon>
        <taxon>Desulfovibrionia</taxon>
        <taxon>Desulfovibrionales</taxon>
        <taxon>Desulfoplanaceae</taxon>
        <taxon>Desulfoplanes</taxon>
    </lineage>
</organism>
<dbReference type="STRING" id="1592317.DPF_0563"/>
<dbReference type="AlphaFoldDB" id="A0A194AGF9"/>
<reference evidence="2" key="1">
    <citation type="submission" date="2016-06" db="EMBL/GenBank/DDBJ databases">
        <title>Draft genome sequence of Desulfoplanes formicivorans strain Pf12B.</title>
        <authorList>
            <person name="Watanabe M."/>
            <person name="Kojima H."/>
            <person name="Fukui M."/>
        </authorList>
    </citation>
    <scope>NUCLEOTIDE SEQUENCE [LARGE SCALE GENOMIC DNA]</scope>
    <source>
        <strain evidence="2">Pf12B</strain>
    </source>
</reference>
<dbReference type="RefSeq" id="WP_069857368.1">
    <property type="nucleotide sequence ID" value="NZ_BDFE01000008.1"/>
</dbReference>
<protein>
    <submittedName>
        <fullName evidence="1">Uncharacterized protein</fullName>
    </submittedName>
</protein>
<dbReference type="OrthoDB" id="5449205at2"/>
<accession>A0A194AGF9</accession>
<comment type="caution">
    <text evidence="1">The sequence shown here is derived from an EMBL/GenBank/DDBJ whole genome shotgun (WGS) entry which is preliminary data.</text>
</comment>
<proteinExistence type="predicted"/>
<evidence type="ECO:0000313" key="2">
    <source>
        <dbReference type="Proteomes" id="UP000095200"/>
    </source>
</evidence>
<dbReference type="Proteomes" id="UP000095200">
    <property type="component" value="Unassembled WGS sequence"/>
</dbReference>
<sequence length="248" mass="27940">MRKVLLVTCCLACCLGCSMLKTSKRWYREYINPTPKVDLTVQAHEQSAPQGFAASFVPVDTKLNLLERDFSTQDKYPEDAWFDAFLVKYPWIDQIVAVNVHGEVLTSRTAGAGMDESIDYEPLCHGDIEHRLPKAHVVSGPSGRMIALSMPFFKNNKWKGCLVALFAWDKVVRFAPSADDLIILDGQGNVLWPGRYGDFMPGVTGQPWQDRLADQVSGEIEVQGKHFFWLGRSFAGSWLVYMSEIRDS</sequence>
<dbReference type="EMBL" id="BDFE01000008">
    <property type="protein sequence ID" value="GAU07864.1"/>
    <property type="molecule type" value="Genomic_DNA"/>
</dbReference>
<name>A0A194AGF9_9BACT</name>